<dbReference type="SUPFAM" id="SSF55031">
    <property type="entry name" value="Bacterial exopeptidase dimerisation domain"/>
    <property type="match status" value="1"/>
</dbReference>
<dbReference type="Pfam" id="PF01546">
    <property type="entry name" value="Peptidase_M20"/>
    <property type="match status" value="1"/>
</dbReference>
<dbReference type="PANTHER" id="PTHR32494:SF19">
    <property type="entry name" value="ALLANTOATE DEIMINASE-RELATED"/>
    <property type="match status" value="1"/>
</dbReference>
<dbReference type="NCBIfam" id="TIGR03164">
    <property type="entry name" value="UHCUDC"/>
    <property type="match status" value="1"/>
</dbReference>
<dbReference type="NCBIfam" id="TIGR01879">
    <property type="entry name" value="hydantase"/>
    <property type="match status" value="1"/>
</dbReference>
<evidence type="ECO:0000256" key="6">
    <source>
        <dbReference type="ARBA" id="ARBA00022801"/>
    </source>
</evidence>
<dbReference type="Pfam" id="PF09349">
    <property type="entry name" value="OHCU_decarbox"/>
    <property type="match status" value="1"/>
</dbReference>
<dbReference type="SUPFAM" id="SSF158694">
    <property type="entry name" value="UraD-Like"/>
    <property type="match status" value="1"/>
</dbReference>
<organism evidence="10 11">
    <name type="scientific">Aquabacterium olei</name>
    <dbReference type="NCBI Taxonomy" id="1296669"/>
    <lineage>
        <taxon>Bacteria</taxon>
        <taxon>Pseudomonadati</taxon>
        <taxon>Pseudomonadota</taxon>
        <taxon>Betaproteobacteria</taxon>
        <taxon>Burkholderiales</taxon>
        <taxon>Aquabacterium</taxon>
    </lineage>
</organism>
<evidence type="ECO:0000259" key="8">
    <source>
        <dbReference type="Pfam" id="PF07687"/>
    </source>
</evidence>
<dbReference type="InterPro" id="IPR002933">
    <property type="entry name" value="Peptidase_M20"/>
</dbReference>
<accession>A0A2U8FQB2</accession>
<dbReference type="Proteomes" id="UP000244892">
    <property type="component" value="Chromosome"/>
</dbReference>
<sequence length="602" mass="65002">MSASLPLASLNAADQPGFVALLEGIYEHSPWIAAQAWSQRPAGGFVSLDQLKYALAQVVRQAPREAQLGLIRAHPELAGKAAVAGQLTAESTDEQSRAGLTHCSPQEFATLQRLNADYNARFGWPFILAVRGPRGQGLTRADIIRTFERRLHNNPAFELAECLRNIHRIAEIRLNDRFGAVPTEGNQVLTWAEELARHTEGTGPNGLDDQPPLTVTYLTPAHQACAAQLQAWMRDCGFDEVERDAVGNVVGRYRGSDVSAPWLLTGSHYDTVRNGGQHDGRLGIFVPMACVQALHRGGRRLKHGIEVVAFAEEEGQRYRATFLGSSALVGEFQPAWLDLADEQGITVREAMRTAGLPADMTAIQAIRRDPQRYLGFVEVHIEQGPVLDEHDTPLGIVTSINGSLRFAGEAIGVACHAGTTPMPMRQDAAAAVAEIVLYVERRAAQDAASPVGGSVGTVGVLQVPQGSLNVVPGRCRFTLDLRAPTDAQRDALARDVLAFIDEVATRRQVRIPVEPTLAASAAPSDPAWQARWEAAVQGMGLPLFHLPSGAGHDAMKLHGHLPQAMLFVRGGHAGISHNPLETVTNDDAQRAVQAFMNLLDAL</sequence>
<feature type="domain" description="Oxo-4-hydroxy-4-carboxy-5-ureidoimidazoline decarboxylase" evidence="9">
    <location>
        <begin position="11"/>
        <end position="175"/>
    </location>
</feature>
<keyword evidence="7" id="KW-0464">Manganese</keyword>
<dbReference type="InterPro" id="IPR017580">
    <property type="entry name" value="OHCU_decarboxylase-1"/>
</dbReference>
<proteinExistence type="inferred from homology"/>
<name>A0A2U8FQB2_9BURK</name>
<keyword evidence="6" id="KW-0378">Hydrolase</keyword>
<dbReference type="EMBL" id="CP029210">
    <property type="protein sequence ID" value="AWI53251.1"/>
    <property type="molecule type" value="Genomic_DNA"/>
</dbReference>
<dbReference type="InterPro" id="IPR018020">
    <property type="entry name" value="OHCU_decarboxylase"/>
</dbReference>
<evidence type="ECO:0000256" key="2">
    <source>
        <dbReference type="ARBA" id="ARBA00006153"/>
    </source>
</evidence>
<evidence type="ECO:0000256" key="5">
    <source>
        <dbReference type="ARBA" id="ARBA00022723"/>
    </source>
</evidence>
<comment type="subunit">
    <text evidence="3">Homodimer.</text>
</comment>
<dbReference type="Gene3D" id="3.40.630.10">
    <property type="entry name" value="Zn peptidases"/>
    <property type="match status" value="1"/>
</dbReference>
<dbReference type="Gene3D" id="1.10.3330.10">
    <property type="entry name" value="Oxo-4-hydroxy-4-carboxy-5-ureidoimidazoline decarboxylase"/>
    <property type="match status" value="1"/>
</dbReference>
<dbReference type="GO" id="GO:0046872">
    <property type="term" value="F:metal ion binding"/>
    <property type="evidence" value="ECO:0007669"/>
    <property type="project" value="UniProtKB-KW"/>
</dbReference>
<evidence type="ECO:0000256" key="4">
    <source>
        <dbReference type="ARBA" id="ARBA00022631"/>
    </source>
</evidence>
<evidence type="ECO:0000259" key="9">
    <source>
        <dbReference type="Pfam" id="PF09349"/>
    </source>
</evidence>
<dbReference type="InterPro" id="IPR010158">
    <property type="entry name" value="Amidase_Cbmase"/>
</dbReference>
<dbReference type="AlphaFoldDB" id="A0A2U8FQB2"/>
<dbReference type="KEGG" id="aon:DEH84_07260"/>
<dbReference type="GO" id="GO:0019628">
    <property type="term" value="P:urate catabolic process"/>
    <property type="evidence" value="ECO:0007669"/>
    <property type="project" value="UniProtKB-UniPathway"/>
</dbReference>
<evidence type="ECO:0000313" key="10">
    <source>
        <dbReference type="EMBL" id="AWI53251.1"/>
    </source>
</evidence>
<dbReference type="OrthoDB" id="9808195at2"/>
<dbReference type="InterPro" id="IPR036264">
    <property type="entry name" value="Bact_exopeptidase_dim_dom"/>
</dbReference>
<dbReference type="UniPathway" id="UPA00394">
    <property type="reaction ID" value="UER00652"/>
</dbReference>
<evidence type="ECO:0000256" key="3">
    <source>
        <dbReference type="ARBA" id="ARBA00011738"/>
    </source>
</evidence>
<comment type="similarity">
    <text evidence="2">Belongs to the peptidase M20 family.</text>
</comment>
<keyword evidence="4" id="KW-0659">Purine metabolism</keyword>
<dbReference type="InterPro" id="IPR011650">
    <property type="entry name" value="Peptidase_M20_dimer"/>
</dbReference>
<dbReference type="InterPro" id="IPR036778">
    <property type="entry name" value="OHCU_decarboxylase_sf"/>
</dbReference>
<dbReference type="PANTHER" id="PTHR32494">
    <property type="entry name" value="ALLANTOATE DEIMINASE-RELATED"/>
    <property type="match status" value="1"/>
</dbReference>
<evidence type="ECO:0000256" key="7">
    <source>
        <dbReference type="ARBA" id="ARBA00023211"/>
    </source>
</evidence>
<dbReference type="GO" id="GO:0000255">
    <property type="term" value="P:allantoin metabolic process"/>
    <property type="evidence" value="ECO:0007669"/>
    <property type="project" value="InterPro"/>
</dbReference>
<keyword evidence="11" id="KW-1185">Reference proteome</keyword>
<dbReference type="Gene3D" id="3.30.70.360">
    <property type="match status" value="1"/>
</dbReference>
<dbReference type="CDD" id="cd03884">
    <property type="entry name" value="M20_bAS"/>
    <property type="match status" value="1"/>
</dbReference>
<evidence type="ECO:0000256" key="1">
    <source>
        <dbReference type="ARBA" id="ARBA00001936"/>
    </source>
</evidence>
<dbReference type="Pfam" id="PF07687">
    <property type="entry name" value="M20_dimer"/>
    <property type="match status" value="1"/>
</dbReference>
<feature type="domain" description="Peptidase M20 dimerisation" evidence="8">
    <location>
        <begin position="401"/>
        <end position="504"/>
    </location>
</feature>
<gene>
    <name evidence="10" type="primary">uraD</name>
    <name evidence="10" type="ORF">DEH84_07260</name>
</gene>
<evidence type="ECO:0000313" key="11">
    <source>
        <dbReference type="Proteomes" id="UP000244892"/>
    </source>
</evidence>
<keyword evidence="5" id="KW-0479">Metal-binding</keyword>
<dbReference type="SUPFAM" id="SSF53187">
    <property type="entry name" value="Zn-dependent exopeptidases"/>
    <property type="match status" value="1"/>
</dbReference>
<protein>
    <submittedName>
        <fullName evidence="10">2-oxo-4-hydroxy-4-carboxy-5-ureidoimidazoline decarboxylase</fullName>
    </submittedName>
</protein>
<dbReference type="GO" id="GO:0006144">
    <property type="term" value="P:purine nucleobase metabolic process"/>
    <property type="evidence" value="ECO:0007669"/>
    <property type="project" value="UniProtKB-KW"/>
</dbReference>
<dbReference type="RefSeq" id="WP_109036106.1">
    <property type="nucleotide sequence ID" value="NZ_CP029210.1"/>
</dbReference>
<reference evidence="10 11" key="1">
    <citation type="submission" date="2018-05" db="EMBL/GenBank/DDBJ databases">
        <title>complete genome sequence of Aquabacterium olei NBRC 110486.</title>
        <authorList>
            <person name="Tang B."/>
            <person name="Chang J."/>
            <person name="Zhang L."/>
            <person name="Yang H."/>
        </authorList>
    </citation>
    <scope>NUCLEOTIDE SEQUENCE [LARGE SCALE GENOMIC DNA]</scope>
    <source>
        <strain evidence="10 11">NBRC 110486</strain>
    </source>
</reference>
<dbReference type="GO" id="GO:0016813">
    <property type="term" value="F:hydrolase activity, acting on carbon-nitrogen (but not peptide) bonds, in linear amidines"/>
    <property type="evidence" value="ECO:0007669"/>
    <property type="project" value="InterPro"/>
</dbReference>
<comment type="cofactor">
    <cofactor evidence="1">
        <name>Mn(2+)</name>
        <dbReference type="ChEBI" id="CHEBI:29035"/>
    </cofactor>
</comment>